<proteinExistence type="predicted"/>
<sequence length="143" mass="16415">MSWDVVLFNSTEKITDPAELNETKLVSVSFTAVFEAYFDNIVKDGDHLEIKGDGYTIDYFGDNEPASNTMLSLYGEGAIYPLIDLAIKNNWQIFDTGLGDMINLNNPSVNGYQNFQAYRTHVLNQYQQQPKQNWFTKLFKRKP</sequence>
<protein>
    <submittedName>
        <fullName evidence="1">Uncharacterized protein</fullName>
    </submittedName>
</protein>
<dbReference type="AlphaFoldDB" id="A0A316HJT9"/>
<gene>
    <name evidence="1" type="ORF">LX99_04016</name>
</gene>
<organism evidence="1 2">
    <name type="scientific">Mucilaginibacter oryzae</name>
    <dbReference type="NCBI Taxonomy" id="468058"/>
    <lineage>
        <taxon>Bacteria</taxon>
        <taxon>Pseudomonadati</taxon>
        <taxon>Bacteroidota</taxon>
        <taxon>Sphingobacteriia</taxon>
        <taxon>Sphingobacteriales</taxon>
        <taxon>Sphingobacteriaceae</taxon>
        <taxon>Mucilaginibacter</taxon>
    </lineage>
</organism>
<keyword evidence="2" id="KW-1185">Reference proteome</keyword>
<evidence type="ECO:0000313" key="1">
    <source>
        <dbReference type="EMBL" id="PWK74215.1"/>
    </source>
</evidence>
<dbReference type="Proteomes" id="UP000245678">
    <property type="component" value="Unassembled WGS sequence"/>
</dbReference>
<reference evidence="1 2" key="1">
    <citation type="submission" date="2018-05" db="EMBL/GenBank/DDBJ databases">
        <title>Genomic Encyclopedia of Archaeal and Bacterial Type Strains, Phase II (KMG-II): from individual species to whole genera.</title>
        <authorList>
            <person name="Goeker M."/>
        </authorList>
    </citation>
    <scope>NUCLEOTIDE SEQUENCE [LARGE SCALE GENOMIC DNA]</scope>
    <source>
        <strain evidence="1 2">DSM 19975</strain>
    </source>
</reference>
<name>A0A316HJT9_9SPHI</name>
<dbReference type="EMBL" id="QGHA01000009">
    <property type="protein sequence ID" value="PWK74215.1"/>
    <property type="molecule type" value="Genomic_DNA"/>
</dbReference>
<evidence type="ECO:0000313" key="2">
    <source>
        <dbReference type="Proteomes" id="UP000245678"/>
    </source>
</evidence>
<accession>A0A316HJT9</accession>
<dbReference type="RefSeq" id="WP_109609419.1">
    <property type="nucleotide sequence ID" value="NZ_QGHA01000009.1"/>
</dbReference>
<comment type="caution">
    <text evidence="1">The sequence shown here is derived from an EMBL/GenBank/DDBJ whole genome shotgun (WGS) entry which is preliminary data.</text>
</comment>